<reference evidence="3" key="1">
    <citation type="submission" date="2021-04" db="EMBL/GenBank/DDBJ databases">
        <title>Luteolibacter sp. 32A isolated from the skin of an Anderson's salamander (Ambystoma andersonii).</title>
        <authorList>
            <person name="Spergser J."/>
            <person name="Busse H.-J."/>
        </authorList>
    </citation>
    <scope>NUCLEOTIDE SEQUENCE</scope>
    <source>
        <strain evidence="3">32A</strain>
    </source>
</reference>
<dbReference type="AlphaFoldDB" id="A0A975J115"/>
<evidence type="ECO:0000313" key="3">
    <source>
        <dbReference type="EMBL" id="QUE52057.1"/>
    </source>
</evidence>
<dbReference type="InterPro" id="IPR025241">
    <property type="entry name" value="DUF4190"/>
</dbReference>
<feature type="transmembrane region" description="Helical" evidence="1">
    <location>
        <begin position="61"/>
        <end position="91"/>
    </location>
</feature>
<keyword evidence="1" id="KW-0472">Membrane</keyword>
<dbReference type="Pfam" id="PF13828">
    <property type="entry name" value="DUF4190"/>
    <property type="match status" value="1"/>
</dbReference>
<evidence type="ECO:0000259" key="2">
    <source>
        <dbReference type="Pfam" id="PF13828"/>
    </source>
</evidence>
<feature type="domain" description="DUF4190" evidence="2">
    <location>
        <begin position="17"/>
        <end position="76"/>
    </location>
</feature>
<name>A0A975J115_9BACT</name>
<protein>
    <submittedName>
        <fullName evidence="3">DUF4190 domain-containing protein</fullName>
    </submittedName>
</protein>
<dbReference type="RefSeq" id="WP_211632557.1">
    <property type="nucleotide sequence ID" value="NZ_CP073100.1"/>
</dbReference>
<evidence type="ECO:0000313" key="4">
    <source>
        <dbReference type="Proteomes" id="UP000676169"/>
    </source>
</evidence>
<evidence type="ECO:0000256" key="1">
    <source>
        <dbReference type="SAM" id="Phobius"/>
    </source>
</evidence>
<gene>
    <name evidence="3" type="ORF">KBB96_04005</name>
</gene>
<dbReference type="Proteomes" id="UP000676169">
    <property type="component" value="Chromosome"/>
</dbReference>
<dbReference type="KEGG" id="lamb:KBB96_04005"/>
<accession>A0A975J115</accession>
<dbReference type="EMBL" id="CP073100">
    <property type="protein sequence ID" value="QUE52057.1"/>
    <property type="molecule type" value="Genomic_DNA"/>
</dbReference>
<keyword evidence="1" id="KW-1133">Transmembrane helix</keyword>
<sequence>MNTPIPAALPARTSKAAIASLICGIGGLFTGPLTGIPAIITGHIAQKNIKRSGGTLGGGTVSMIGLVMGYATSVIVGTIALLVALAMPVLLKQQEKATSVMITSHMIQMVVLFEEFESDYGSFPSDALAGQIKEDTGLTAKNTLYQLEAAGITSDLKSLLRVSRNMKGDWHYFPGAKSTGPRRLVLISPAIGDKRYKALFSDASIEDFTPEQQQQAVLKSGPDTVMIPGKDLR</sequence>
<feature type="transmembrane region" description="Helical" evidence="1">
    <location>
        <begin position="16"/>
        <end position="40"/>
    </location>
</feature>
<keyword evidence="4" id="KW-1185">Reference proteome</keyword>
<organism evidence="3 4">
    <name type="scientific">Luteolibacter ambystomatis</name>
    <dbReference type="NCBI Taxonomy" id="2824561"/>
    <lineage>
        <taxon>Bacteria</taxon>
        <taxon>Pseudomonadati</taxon>
        <taxon>Verrucomicrobiota</taxon>
        <taxon>Verrucomicrobiia</taxon>
        <taxon>Verrucomicrobiales</taxon>
        <taxon>Verrucomicrobiaceae</taxon>
        <taxon>Luteolibacter</taxon>
    </lineage>
</organism>
<keyword evidence="1" id="KW-0812">Transmembrane</keyword>
<proteinExistence type="predicted"/>